<gene>
    <name evidence="1" type="ORF">BDN72DRAFT_844135</name>
</gene>
<keyword evidence="2" id="KW-1185">Reference proteome</keyword>
<accession>A0ACD3ALV4</accession>
<reference evidence="1 2" key="1">
    <citation type="journal article" date="2019" name="Nat. Ecol. Evol.">
        <title>Megaphylogeny resolves global patterns of mushroom evolution.</title>
        <authorList>
            <person name="Varga T."/>
            <person name="Krizsan K."/>
            <person name="Foldi C."/>
            <person name="Dima B."/>
            <person name="Sanchez-Garcia M."/>
            <person name="Sanchez-Ramirez S."/>
            <person name="Szollosi G.J."/>
            <person name="Szarkandi J.G."/>
            <person name="Papp V."/>
            <person name="Albert L."/>
            <person name="Andreopoulos W."/>
            <person name="Angelini C."/>
            <person name="Antonin V."/>
            <person name="Barry K.W."/>
            <person name="Bougher N.L."/>
            <person name="Buchanan P."/>
            <person name="Buyck B."/>
            <person name="Bense V."/>
            <person name="Catcheside P."/>
            <person name="Chovatia M."/>
            <person name="Cooper J."/>
            <person name="Damon W."/>
            <person name="Desjardin D."/>
            <person name="Finy P."/>
            <person name="Geml J."/>
            <person name="Haridas S."/>
            <person name="Hughes K."/>
            <person name="Justo A."/>
            <person name="Karasinski D."/>
            <person name="Kautmanova I."/>
            <person name="Kiss B."/>
            <person name="Kocsube S."/>
            <person name="Kotiranta H."/>
            <person name="LaButti K.M."/>
            <person name="Lechner B.E."/>
            <person name="Liimatainen K."/>
            <person name="Lipzen A."/>
            <person name="Lukacs Z."/>
            <person name="Mihaltcheva S."/>
            <person name="Morgado L.N."/>
            <person name="Niskanen T."/>
            <person name="Noordeloos M.E."/>
            <person name="Ohm R.A."/>
            <person name="Ortiz-Santana B."/>
            <person name="Ovrebo C."/>
            <person name="Racz N."/>
            <person name="Riley R."/>
            <person name="Savchenko A."/>
            <person name="Shiryaev A."/>
            <person name="Soop K."/>
            <person name="Spirin V."/>
            <person name="Szebenyi C."/>
            <person name="Tomsovsky M."/>
            <person name="Tulloss R.E."/>
            <person name="Uehling J."/>
            <person name="Grigoriev I.V."/>
            <person name="Vagvolgyi C."/>
            <person name="Papp T."/>
            <person name="Martin F.M."/>
            <person name="Miettinen O."/>
            <person name="Hibbett D.S."/>
            <person name="Nagy L.G."/>
        </authorList>
    </citation>
    <scope>NUCLEOTIDE SEQUENCE [LARGE SCALE GENOMIC DNA]</scope>
    <source>
        <strain evidence="1 2">NL-1719</strain>
    </source>
</reference>
<evidence type="ECO:0000313" key="1">
    <source>
        <dbReference type="EMBL" id="TFK66624.1"/>
    </source>
</evidence>
<name>A0ACD3ALV4_9AGAR</name>
<sequence length="141" mass="14821">MPAHRGACLCGQTKITIEKPAAEQVVCHCVDCRQTTGSAFSTLVVALEAGVKIEGPTKTFQSPAESGRTVTRIFCSVCGSQIAHNSGFVKAGIIVQTGNFADFAEIPITAELYVKDRWSALSPIEGAAQIDAMPPVAPSLE</sequence>
<dbReference type="EMBL" id="ML208399">
    <property type="protein sequence ID" value="TFK66624.1"/>
    <property type="molecule type" value="Genomic_DNA"/>
</dbReference>
<protein>
    <submittedName>
        <fullName evidence="1">Uncharacterized protein</fullName>
    </submittedName>
</protein>
<organism evidence="1 2">
    <name type="scientific">Pluteus cervinus</name>
    <dbReference type="NCBI Taxonomy" id="181527"/>
    <lineage>
        <taxon>Eukaryota</taxon>
        <taxon>Fungi</taxon>
        <taxon>Dikarya</taxon>
        <taxon>Basidiomycota</taxon>
        <taxon>Agaricomycotina</taxon>
        <taxon>Agaricomycetes</taxon>
        <taxon>Agaricomycetidae</taxon>
        <taxon>Agaricales</taxon>
        <taxon>Pluteineae</taxon>
        <taxon>Pluteaceae</taxon>
        <taxon>Pluteus</taxon>
    </lineage>
</organism>
<dbReference type="Proteomes" id="UP000308600">
    <property type="component" value="Unassembled WGS sequence"/>
</dbReference>
<proteinExistence type="predicted"/>
<evidence type="ECO:0000313" key="2">
    <source>
        <dbReference type="Proteomes" id="UP000308600"/>
    </source>
</evidence>